<feature type="domain" description="DUF3887" evidence="2">
    <location>
        <begin position="29"/>
        <end position="117"/>
    </location>
</feature>
<dbReference type="EMBL" id="BAABIP010000022">
    <property type="protein sequence ID" value="GAA4775751.1"/>
    <property type="molecule type" value="Genomic_DNA"/>
</dbReference>
<protein>
    <recommendedName>
        <fullName evidence="2">DUF3887 domain-containing protein</fullName>
    </recommendedName>
</protein>
<dbReference type="Proteomes" id="UP001500141">
    <property type="component" value="Unassembled WGS sequence"/>
</dbReference>
<sequence>MKKVLLILLFLVSCFCFSQNETHKSITNTFIQNFNSYNFENIFQSFSEKMQKAKTKEYFHNFFSRIRTENGAILNLELLKYRETKEKITQGIYNSENENGELTIKITIDRTGQIIGLYIFKKKIYI</sequence>
<evidence type="ECO:0000256" key="1">
    <source>
        <dbReference type="SAM" id="SignalP"/>
    </source>
</evidence>
<feature type="chain" id="PRO_5046218253" description="DUF3887 domain-containing protein" evidence="1">
    <location>
        <begin position="19"/>
        <end position="126"/>
    </location>
</feature>
<organism evidence="3 4">
    <name type="scientific">Flavobacterium hankyongi</name>
    <dbReference type="NCBI Taxonomy" id="1176532"/>
    <lineage>
        <taxon>Bacteria</taxon>
        <taxon>Pseudomonadati</taxon>
        <taxon>Bacteroidota</taxon>
        <taxon>Flavobacteriia</taxon>
        <taxon>Flavobacteriales</taxon>
        <taxon>Flavobacteriaceae</taxon>
        <taxon>Flavobacterium</taxon>
    </lineage>
</organism>
<dbReference type="Gene3D" id="3.10.450.590">
    <property type="match status" value="1"/>
</dbReference>
<reference evidence="4" key="1">
    <citation type="journal article" date="2019" name="Int. J. Syst. Evol. Microbiol.">
        <title>The Global Catalogue of Microorganisms (GCM) 10K type strain sequencing project: providing services to taxonomists for standard genome sequencing and annotation.</title>
        <authorList>
            <consortium name="The Broad Institute Genomics Platform"/>
            <consortium name="The Broad Institute Genome Sequencing Center for Infectious Disease"/>
            <person name="Wu L."/>
            <person name="Ma J."/>
        </authorList>
    </citation>
    <scope>NUCLEOTIDE SEQUENCE [LARGE SCALE GENOMIC DNA]</scope>
    <source>
        <strain evidence="4">JCM 18198</strain>
    </source>
</reference>
<evidence type="ECO:0000313" key="3">
    <source>
        <dbReference type="EMBL" id="GAA4775751.1"/>
    </source>
</evidence>
<dbReference type="RefSeq" id="WP_264543199.1">
    <property type="nucleotide sequence ID" value="NZ_BAABIP010000022.1"/>
</dbReference>
<proteinExistence type="predicted"/>
<gene>
    <name evidence="3" type="ORF">GCM10023230_28430</name>
</gene>
<dbReference type="InterPro" id="IPR024981">
    <property type="entry name" value="DUF3887"/>
</dbReference>
<evidence type="ECO:0000259" key="2">
    <source>
        <dbReference type="Pfam" id="PF13026"/>
    </source>
</evidence>
<keyword evidence="1" id="KW-0732">Signal</keyword>
<name>A0ABP9A8H3_9FLAO</name>
<dbReference type="Pfam" id="PF13026">
    <property type="entry name" value="DUF3887"/>
    <property type="match status" value="1"/>
</dbReference>
<keyword evidence="4" id="KW-1185">Reference proteome</keyword>
<accession>A0ABP9A8H3</accession>
<comment type="caution">
    <text evidence="3">The sequence shown here is derived from an EMBL/GenBank/DDBJ whole genome shotgun (WGS) entry which is preliminary data.</text>
</comment>
<feature type="signal peptide" evidence="1">
    <location>
        <begin position="1"/>
        <end position="18"/>
    </location>
</feature>
<evidence type="ECO:0000313" key="4">
    <source>
        <dbReference type="Proteomes" id="UP001500141"/>
    </source>
</evidence>